<proteinExistence type="predicted"/>
<accession>A0A6D2G3I7</accession>
<sequence>MTIQKVWTFGQELGSGHYGSFVGSVRDHVTTYVVNAGGICLNDEGINVGTHYGDPDNDLSLNDIYPHACVYEVLKQTKEVIWGMECSWELTPYFVYFNFKATRAPMYPESMNIYSA</sequence>
<reference evidence="1 2" key="1">
    <citation type="submission" date="2018-12" db="EMBL/GenBank/DDBJ databases">
        <authorList>
            <consortium name="Pathogen Informatics"/>
        </authorList>
    </citation>
    <scope>NUCLEOTIDE SEQUENCE [LARGE SCALE GENOMIC DNA]</scope>
    <source>
        <strain evidence="1 2">NCTC5773</strain>
    </source>
</reference>
<protein>
    <submittedName>
        <fullName evidence="1">Uncharacterized protein</fullName>
    </submittedName>
</protein>
<gene>
    <name evidence="1" type="ORF">NCTC5773_00201</name>
</gene>
<organism evidence="1 2">
    <name type="scientific">Salmonella enterica subsp. salamae</name>
    <dbReference type="NCBI Taxonomy" id="59202"/>
    <lineage>
        <taxon>Bacteria</taxon>
        <taxon>Pseudomonadati</taxon>
        <taxon>Pseudomonadota</taxon>
        <taxon>Gammaproteobacteria</taxon>
        <taxon>Enterobacterales</taxon>
        <taxon>Enterobacteriaceae</taxon>
        <taxon>Salmonella</taxon>
    </lineage>
</organism>
<dbReference type="AlphaFoldDB" id="A0A6D2G3I7"/>
<dbReference type="EMBL" id="LR134141">
    <property type="protein sequence ID" value="VEA00250.1"/>
    <property type="molecule type" value="Genomic_DNA"/>
</dbReference>
<evidence type="ECO:0000313" key="1">
    <source>
        <dbReference type="EMBL" id="VEA00250.1"/>
    </source>
</evidence>
<evidence type="ECO:0000313" key="2">
    <source>
        <dbReference type="Proteomes" id="UP000267858"/>
    </source>
</evidence>
<name>A0A6D2G3I7_SALER</name>
<dbReference type="Proteomes" id="UP000267858">
    <property type="component" value="Chromosome"/>
</dbReference>